<dbReference type="Gene3D" id="3.40.50.2300">
    <property type="match status" value="1"/>
</dbReference>
<evidence type="ECO:0000256" key="1">
    <source>
        <dbReference type="ARBA" id="ARBA00022553"/>
    </source>
</evidence>
<dbReference type="PROSITE" id="PS50110">
    <property type="entry name" value="RESPONSE_REGULATORY"/>
    <property type="match status" value="1"/>
</dbReference>
<proteinExistence type="predicted"/>
<dbReference type="STRING" id="1185876.BN8_03738"/>
<sequence>MSSTNEPSSGNSVWVVDDNKEAAFTLSMLLKIKGYQVSTYYSGQDALEAAERQQPDAVVLDLGMPGIDGYDTCRLLRQRPRGADVLVIALSGYGKEEDIRQSFESGFNAHLVKPVDLVRLIELLENSAPAN</sequence>
<dbReference type="Pfam" id="PF00072">
    <property type="entry name" value="Response_reg"/>
    <property type="match status" value="1"/>
</dbReference>
<comment type="caution">
    <text evidence="4">The sequence shown here is derived from an EMBL/GenBank/DDBJ whole genome shotgun (WGS) entry which is preliminary data.</text>
</comment>
<dbReference type="InterPro" id="IPR001789">
    <property type="entry name" value="Sig_transdc_resp-reg_receiver"/>
</dbReference>
<gene>
    <name evidence="4" type="ORF">BN8_03738</name>
</gene>
<dbReference type="CDD" id="cd17580">
    <property type="entry name" value="REC_2_DhkD-like"/>
    <property type="match status" value="1"/>
</dbReference>
<evidence type="ECO:0000256" key="2">
    <source>
        <dbReference type="PROSITE-ProRule" id="PRU00169"/>
    </source>
</evidence>
<dbReference type="SMART" id="SM00448">
    <property type="entry name" value="REC"/>
    <property type="match status" value="1"/>
</dbReference>
<accession>I2GKY0</accession>
<keyword evidence="4" id="KW-0378">Hydrolase</keyword>
<dbReference type="SUPFAM" id="SSF52172">
    <property type="entry name" value="CheY-like"/>
    <property type="match status" value="1"/>
</dbReference>
<feature type="domain" description="Response regulatory" evidence="3">
    <location>
        <begin position="12"/>
        <end position="128"/>
    </location>
</feature>
<evidence type="ECO:0000259" key="3">
    <source>
        <dbReference type="PROSITE" id="PS50110"/>
    </source>
</evidence>
<name>I2GKY0_9BACT</name>
<dbReference type="InterPro" id="IPR011006">
    <property type="entry name" value="CheY-like_superfamily"/>
</dbReference>
<protein>
    <submittedName>
        <fullName evidence="4">Multi-sensor hybrid histidine kinase</fullName>
        <ecNumber evidence="4">3.1.1.61</ecNumber>
    </submittedName>
</protein>
<dbReference type="GO" id="GO:0008984">
    <property type="term" value="F:protein-glutamate methylesterase activity"/>
    <property type="evidence" value="ECO:0007669"/>
    <property type="project" value="UniProtKB-EC"/>
</dbReference>
<dbReference type="Proteomes" id="UP000009309">
    <property type="component" value="Unassembled WGS sequence"/>
</dbReference>
<dbReference type="EMBL" id="CAIT01000007">
    <property type="protein sequence ID" value="CCH54556.1"/>
    <property type="molecule type" value="Genomic_DNA"/>
</dbReference>
<dbReference type="OrthoDB" id="9789181at2"/>
<reference evidence="4 5" key="1">
    <citation type="journal article" date="2012" name="J. Bacteriol.">
        <title>Genome Sequence of the Filamentous Bacterium Fibrisoma limi BUZ 3T.</title>
        <authorList>
            <person name="Filippini M."/>
            <person name="Qi W."/>
            <person name="Jaenicke S."/>
            <person name="Goesmann A."/>
            <person name="Smits T.H."/>
            <person name="Bagheri H.C."/>
        </authorList>
    </citation>
    <scope>NUCLEOTIDE SEQUENCE [LARGE SCALE GENOMIC DNA]</scope>
    <source>
        <strain evidence="5">BUZ 3T</strain>
    </source>
</reference>
<evidence type="ECO:0000313" key="5">
    <source>
        <dbReference type="Proteomes" id="UP000009309"/>
    </source>
</evidence>
<organism evidence="4 5">
    <name type="scientific">Fibrisoma limi BUZ 3</name>
    <dbReference type="NCBI Taxonomy" id="1185876"/>
    <lineage>
        <taxon>Bacteria</taxon>
        <taxon>Pseudomonadati</taxon>
        <taxon>Bacteroidota</taxon>
        <taxon>Cytophagia</taxon>
        <taxon>Cytophagales</taxon>
        <taxon>Spirosomataceae</taxon>
        <taxon>Fibrisoma</taxon>
    </lineage>
</organism>
<dbReference type="GO" id="GO:0000160">
    <property type="term" value="P:phosphorelay signal transduction system"/>
    <property type="evidence" value="ECO:0007669"/>
    <property type="project" value="InterPro"/>
</dbReference>
<dbReference type="GO" id="GO:0016301">
    <property type="term" value="F:kinase activity"/>
    <property type="evidence" value="ECO:0007669"/>
    <property type="project" value="UniProtKB-KW"/>
</dbReference>
<keyword evidence="4" id="KW-0808">Transferase</keyword>
<feature type="modified residue" description="4-aspartylphosphate" evidence="2">
    <location>
        <position position="61"/>
    </location>
</feature>
<dbReference type="EC" id="3.1.1.61" evidence="4"/>
<evidence type="ECO:0000313" key="4">
    <source>
        <dbReference type="EMBL" id="CCH54556.1"/>
    </source>
</evidence>
<dbReference type="AlphaFoldDB" id="I2GKY0"/>
<dbReference type="PANTHER" id="PTHR44591:SF3">
    <property type="entry name" value="RESPONSE REGULATORY DOMAIN-CONTAINING PROTEIN"/>
    <property type="match status" value="1"/>
</dbReference>
<dbReference type="PANTHER" id="PTHR44591">
    <property type="entry name" value="STRESS RESPONSE REGULATOR PROTEIN 1"/>
    <property type="match status" value="1"/>
</dbReference>
<dbReference type="RefSeq" id="WP_009283134.1">
    <property type="nucleotide sequence ID" value="NZ_CAIT01000007.1"/>
</dbReference>
<keyword evidence="1 2" id="KW-0597">Phosphoprotein</keyword>
<dbReference type="eggNOG" id="COG0784">
    <property type="taxonomic scope" value="Bacteria"/>
</dbReference>
<keyword evidence="5" id="KW-1185">Reference proteome</keyword>
<keyword evidence="4" id="KW-0418">Kinase</keyword>
<dbReference type="InterPro" id="IPR050595">
    <property type="entry name" value="Bact_response_regulator"/>
</dbReference>